<proteinExistence type="inferred from homology"/>
<accession>A0A1B9F396</accession>
<evidence type="ECO:0000313" key="5">
    <source>
        <dbReference type="Proteomes" id="UP000093080"/>
    </source>
</evidence>
<dbReference type="Gene3D" id="3.40.50.2300">
    <property type="match status" value="2"/>
</dbReference>
<dbReference type="AlphaFoldDB" id="A0A1B9F396"/>
<dbReference type="InterPro" id="IPR028081">
    <property type="entry name" value="Leu-bd"/>
</dbReference>
<dbReference type="STRING" id="1156395.DBT_2136"/>
<evidence type="ECO:0000259" key="3">
    <source>
        <dbReference type="Pfam" id="PF13458"/>
    </source>
</evidence>
<evidence type="ECO:0000256" key="2">
    <source>
        <dbReference type="ARBA" id="ARBA00022729"/>
    </source>
</evidence>
<dbReference type="EMBL" id="MAGO01000012">
    <property type="protein sequence ID" value="OCC14407.1"/>
    <property type="molecule type" value="Genomic_DNA"/>
</dbReference>
<dbReference type="InterPro" id="IPR028082">
    <property type="entry name" value="Peripla_BP_I"/>
</dbReference>
<protein>
    <submittedName>
        <fullName evidence="4">Branched-chain amino acid ABC transporter, amino acid-binding protein</fullName>
    </submittedName>
</protein>
<dbReference type="Proteomes" id="UP000093080">
    <property type="component" value="Unassembled WGS sequence"/>
</dbReference>
<dbReference type="Pfam" id="PF13458">
    <property type="entry name" value="Peripla_BP_6"/>
    <property type="match status" value="1"/>
</dbReference>
<evidence type="ECO:0000313" key="4">
    <source>
        <dbReference type="EMBL" id="OCC14407.1"/>
    </source>
</evidence>
<dbReference type="PANTHER" id="PTHR30483:SF38">
    <property type="entry name" value="BLR7848 PROTEIN"/>
    <property type="match status" value="1"/>
</dbReference>
<keyword evidence="5" id="KW-1185">Reference proteome</keyword>
<feature type="domain" description="Leucine-binding protein" evidence="3">
    <location>
        <begin position="29"/>
        <end position="363"/>
    </location>
</feature>
<dbReference type="RefSeq" id="WP_067620056.1">
    <property type="nucleotide sequence ID" value="NZ_MAGO01000012.1"/>
</dbReference>
<comment type="caution">
    <text evidence="4">The sequence shown here is derived from an EMBL/GenBank/DDBJ whole genome shotgun (WGS) entry which is preliminary data.</text>
</comment>
<organism evidence="4 5">
    <name type="scientific">Dissulfuribacter thermophilus</name>
    <dbReference type="NCBI Taxonomy" id="1156395"/>
    <lineage>
        <taxon>Bacteria</taxon>
        <taxon>Pseudomonadati</taxon>
        <taxon>Thermodesulfobacteriota</taxon>
        <taxon>Dissulfuribacteria</taxon>
        <taxon>Dissulfuribacterales</taxon>
        <taxon>Dissulfuribacteraceae</taxon>
        <taxon>Dissulfuribacter</taxon>
    </lineage>
</organism>
<dbReference type="PANTHER" id="PTHR30483">
    <property type="entry name" value="LEUCINE-SPECIFIC-BINDING PROTEIN"/>
    <property type="match status" value="1"/>
</dbReference>
<keyword evidence="2" id="KW-0732">Signal</keyword>
<sequence>MVKKFLRSILIFLIFSTFFLKPAYSGPKPIKVGALLDLSGPNKDLGNAMLIGAKKAIKMLNPRLEKLGYQFDLLVVDTSGQEGRLLLGAMRLQKNEGVMAIIGPTESHLSRTLRAFSEIHELLLILTSGTYPLRPTPWDKYTKWTFSVFPDIGIMIKSFYYSVRKMGLKKVGILVETNSKWEKDITWLKAYAPEFGIKITSVEGFGKYDTDCSSQLKYLKDLETDIILFRGDERFLATLFKSLRNNPIKLAFLMDTPVDVPVIRNYLQNGTVFLQNPMVLHKKVSDEDNLLNIIRFKNAISESTIRTRDKVIAASLSWDAIGLLAEAFFNEAIPTKEGLLETLNHTTYHGIIGTFTIKEYDHNGLDQKSLTLSPVLN</sequence>
<name>A0A1B9F396_9BACT</name>
<evidence type="ECO:0000256" key="1">
    <source>
        <dbReference type="ARBA" id="ARBA00010062"/>
    </source>
</evidence>
<comment type="similarity">
    <text evidence="1">Belongs to the leucine-binding protein family.</text>
</comment>
<reference evidence="4 5" key="1">
    <citation type="submission" date="2016-06" db="EMBL/GenBank/DDBJ databases">
        <title>Respiratory ammonification of nitrate coupled to the oxidation of elemental sulfur in deep-sea autotrophic thermophilic bacteria.</title>
        <authorList>
            <person name="Slobodkina G.B."/>
            <person name="Mardanov A.V."/>
            <person name="Ravin N.V."/>
            <person name="Frolova A.A."/>
            <person name="Viryasiv M.B."/>
            <person name="Chernyh N.A."/>
            <person name="Bonch-Osmolovskaya E.A."/>
            <person name="Slobodkin A.I."/>
        </authorList>
    </citation>
    <scope>NUCLEOTIDE SEQUENCE [LARGE SCALE GENOMIC DNA]</scope>
    <source>
        <strain evidence="4 5">S69</strain>
    </source>
</reference>
<gene>
    <name evidence="4" type="ORF">DBT_2136</name>
</gene>
<dbReference type="InterPro" id="IPR051010">
    <property type="entry name" value="BCAA_transport"/>
</dbReference>
<dbReference type="SUPFAM" id="SSF53822">
    <property type="entry name" value="Periplasmic binding protein-like I"/>
    <property type="match status" value="1"/>
</dbReference>